<proteinExistence type="predicted"/>
<evidence type="ECO:0000313" key="4">
    <source>
        <dbReference type="EMBL" id="KKL68587.1"/>
    </source>
</evidence>
<dbReference type="InterPro" id="IPR051052">
    <property type="entry name" value="Diverse_substrate_MTase"/>
</dbReference>
<sequence length="160" mass="18390">MKNKKSSEFIKNYWDEKGKKFGTDPRATINDHQFRLLEIDTIKNLLREDDFILDIGCGNGFSTLEYATVSKSVIGVDYSEPLIVGARKMRETHISKEKIEFKVMSALELNFLDEYFDVIIMERLLINLQTYDEQKKATLEAKRVLKSGGRCIISTVTIQG</sequence>
<dbReference type="PANTHER" id="PTHR44942">
    <property type="entry name" value="METHYLTRANSF_11 DOMAIN-CONTAINING PROTEIN"/>
    <property type="match status" value="1"/>
</dbReference>
<name>A0A0F9GZS0_9ZZZZ</name>
<dbReference type="PANTHER" id="PTHR44942:SF4">
    <property type="entry name" value="METHYLTRANSFERASE TYPE 11 DOMAIN-CONTAINING PROTEIN"/>
    <property type="match status" value="1"/>
</dbReference>
<dbReference type="InterPro" id="IPR029063">
    <property type="entry name" value="SAM-dependent_MTases_sf"/>
</dbReference>
<comment type="caution">
    <text evidence="4">The sequence shown here is derived from an EMBL/GenBank/DDBJ whole genome shotgun (WGS) entry which is preliminary data.</text>
</comment>
<organism evidence="4">
    <name type="scientific">marine sediment metagenome</name>
    <dbReference type="NCBI Taxonomy" id="412755"/>
    <lineage>
        <taxon>unclassified sequences</taxon>
        <taxon>metagenomes</taxon>
        <taxon>ecological metagenomes</taxon>
    </lineage>
</organism>
<dbReference type="InterPro" id="IPR025714">
    <property type="entry name" value="Methyltranfer_dom"/>
</dbReference>
<gene>
    <name evidence="4" type="ORF">LCGC14_2123510</name>
</gene>
<evidence type="ECO:0000259" key="3">
    <source>
        <dbReference type="Pfam" id="PF13847"/>
    </source>
</evidence>
<keyword evidence="2" id="KW-0808">Transferase</keyword>
<feature type="domain" description="Methyltransferase" evidence="3">
    <location>
        <begin position="51"/>
        <end position="157"/>
    </location>
</feature>
<evidence type="ECO:0000256" key="2">
    <source>
        <dbReference type="ARBA" id="ARBA00022679"/>
    </source>
</evidence>
<dbReference type="GO" id="GO:0032259">
    <property type="term" value="P:methylation"/>
    <property type="evidence" value="ECO:0007669"/>
    <property type="project" value="UniProtKB-KW"/>
</dbReference>
<evidence type="ECO:0000256" key="1">
    <source>
        <dbReference type="ARBA" id="ARBA00022603"/>
    </source>
</evidence>
<dbReference type="AlphaFoldDB" id="A0A0F9GZS0"/>
<dbReference type="Pfam" id="PF13847">
    <property type="entry name" value="Methyltransf_31"/>
    <property type="match status" value="1"/>
</dbReference>
<dbReference type="GO" id="GO:0008757">
    <property type="term" value="F:S-adenosylmethionine-dependent methyltransferase activity"/>
    <property type="evidence" value="ECO:0007669"/>
    <property type="project" value="InterPro"/>
</dbReference>
<dbReference type="CDD" id="cd02440">
    <property type="entry name" value="AdoMet_MTases"/>
    <property type="match status" value="1"/>
</dbReference>
<dbReference type="EMBL" id="LAZR01026483">
    <property type="protein sequence ID" value="KKL68587.1"/>
    <property type="molecule type" value="Genomic_DNA"/>
</dbReference>
<keyword evidence="1" id="KW-0489">Methyltransferase</keyword>
<reference evidence="4" key="1">
    <citation type="journal article" date="2015" name="Nature">
        <title>Complex archaea that bridge the gap between prokaryotes and eukaryotes.</title>
        <authorList>
            <person name="Spang A."/>
            <person name="Saw J.H."/>
            <person name="Jorgensen S.L."/>
            <person name="Zaremba-Niedzwiedzka K."/>
            <person name="Martijn J."/>
            <person name="Lind A.E."/>
            <person name="van Eijk R."/>
            <person name="Schleper C."/>
            <person name="Guy L."/>
            <person name="Ettema T.J."/>
        </authorList>
    </citation>
    <scope>NUCLEOTIDE SEQUENCE</scope>
</reference>
<accession>A0A0F9GZS0</accession>
<dbReference type="Gene3D" id="3.40.50.150">
    <property type="entry name" value="Vaccinia Virus protein VP39"/>
    <property type="match status" value="1"/>
</dbReference>
<dbReference type="SUPFAM" id="SSF53335">
    <property type="entry name" value="S-adenosyl-L-methionine-dependent methyltransferases"/>
    <property type="match status" value="1"/>
</dbReference>
<protein>
    <recommendedName>
        <fullName evidence="3">Methyltransferase domain-containing protein</fullName>
    </recommendedName>
</protein>
<feature type="non-terminal residue" evidence="4">
    <location>
        <position position="160"/>
    </location>
</feature>